<name>M2R0Q6_CERS8</name>
<dbReference type="Proteomes" id="UP000016930">
    <property type="component" value="Unassembled WGS sequence"/>
</dbReference>
<proteinExistence type="inferred from homology"/>
<dbReference type="SMART" id="SM00075">
    <property type="entry name" value="HYDRO"/>
    <property type="match status" value="1"/>
</dbReference>
<dbReference type="GO" id="GO:0009277">
    <property type="term" value="C:fungal-type cell wall"/>
    <property type="evidence" value="ECO:0007669"/>
    <property type="project" value="InterPro"/>
</dbReference>
<protein>
    <recommendedName>
        <fullName evidence="6">Hydrophobin</fullName>
    </recommendedName>
</protein>
<evidence type="ECO:0000313" key="7">
    <source>
        <dbReference type="EMBL" id="EMD31832.1"/>
    </source>
</evidence>
<keyword evidence="6" id="KW-0732">Signal</keyword>
<feature type="chain" id="PRO_5013986106" description="Hydrophobin" evidence="6">
    <location>
        <begin position="22"/>
        <end position="132"/>
    </location>
</feature>
<dbReference type="InterPro" id="IPR001338">
    <property type="entry name" value="Class_I_Hydrophobin"/>
</dbReference>
<evidence type="ECO:0000256" key="5">
    <source>
        <dbReference type="ARBA" id="ARBA00023157"/>
    </source>
</evidence>
<keyword evidence="5 6" id="KW-1015">Disulfide bond</keyword>
<evidence type="ECO:0000256" key="1">
    <source>
        <dbReference type="ARBA" id="ARBA00004191"/>
    </source>
</evidence>
<dbReference type="CDD" id="cd23507">
    <property type="entry name" value="hydrophobin_I"/>
    <property type="match status" value="1"/>
</dbReference>
<evidence type="ECO:0000313" key="8">
    <source>
        <dbReference type="Proteomes" id="UP000016930"/>
    </source>
</evidence>
<evidence type="ECO:0000256" key="2">
    <source>
        <dbReference type="ARBA" id="ARBA00010446"/>
    </source>
</evidence>
<dbReference type="EMBL" id="KB445815">
    <property type="protein sequence ID" value="EMD31832.1"/>
    <property type="molecule type" value="Genomic_DNA"/>
</dbReference>
<evidence type="ECO:0000256" key="4">
    <source>
        <dbReference type="ARBA" id="ARBA00022525"/>
    </source>
</evidence>
<keyword evidence="4 6" id="KW-0964">Secreted</keyword>
<organism evidence="7 8">
    <name type="scientific">Ceriporiopsis subvermispora (strain B)</name>
    <name type="common">White-rot fungus</name>
    <name type="synonym">Gelatoporia subvermispora</name>
    <dbReference type="NCBI Taxonomy" id="914234"/>
    <lineage>
        <taxon>Eukaryota</taxon>
        <taxon>Fungi</taxon>
        <taxon>Dikarya</taxon>
        <taxon>Basidiomycota</taxon>
        <taxon>Agaricomycotina</taxon>
        <taxon>Agaricomycetes</taxon>
        <taxon>Polyporales</taxon>
        <taxon>Gelatoporiaceae</taxon>
        <taxon>Gelatoporia</taxon>
    </lineage>
</organism>
<comment type="subcellular location">
    <subcellularLocation>
        <location evidence="1 6">Secreted</location>
        <location evidence="1 6">Cell wall</location>
    </subcellularLocation>
</comment>
<keyword evidence="3 6" id="KW-0134">Cell wall</keyword>
<keyword evidence="8" id="KW-1185">Reference proteome</keyword>
<dbReference type="GO" id="GO:0005199">
    <property type="term" value="F:structural constituent of cell wall"/>
    <property type="evidence" value="ECO:0007669"/>
    <property type="project" value="InterPro"/>
</dbReference>
<dbReference type="HOGENOM" id="CLU_105134_1_2_1"/>
<dbReference type="STRING" id="914234.M2R0Q6"/>
<gene>
    <name evidence="7" type="ORF">CERSUDRAFT_88700</name>
</gene>
<reference evidence="7 8" key="1">
    <citation type="journal article" date="2012" name="Proc. Natl. Acad. Sci. U.S.A.">
        <title>Comparative genomics of Ceriporiopsis subvermispora and Phanerochaete chrysosporium provide insight into selective ligninolysis.</title>
        <authorList>
            <person name="Fernandez-Fueyo E."/>
            <person name="Ruiz-Duenas F.J."/>
            <person name="Ferreira P."/>
            <person name="Floudas D."/>
            <person name="Hibbett D.S."/>
            <person name="Canessa P."/>
            <person name="Larrondo L.F."/>
            <person name="James T.Y."/>
            <person name="Seelenfreund D."/>
            <person name="Lobos S."/>
            <person name="Polanco R."/>
            <person name="Tello M."/>
            <person name="Honda Y."/>
            <person name="Watanabe T."/>
            <person name="Watanabe T."/>
            <person name="Ryu J.S."/>
            <person name="Kubicek C.P."/>
            <person name="Schmoll M."/>
            <person name="Gaskell J."/>
            <person name="Hammel K.E."/>
            <person name="St John F.J."/>
            <person name="Vanden Wymelenberg A."/>
            <person name="Sabat G."/>
            <person name="Splinter BonDurant S."/>
            <person name="Syed K."/>
            <person name="Yadav J.S."/>
            <person name="Doddapaneni H."/>
            <person name="Subramanian V."/>
            <person name="Lavin J.L."/>
            <person name="Oguiza J.A."/>
            <person name="Perez G."/>
            <person name="Pisabarro A.G."/>
            <person name="Ramirez L."/>
            <person name="Santoyo F."/>
            <person name="Master E."/>
            <person name="Coutinho P.M."/>
            <person name="Henrissat B."/>
            <person name="Lombard V."/>
            <person name="Magnuson J.K."/>
            <person name="Kuees U."/>
            <person name="Hori C."/>
            <person name="Igarashi K."/>
            <person name="Samejima M."/>
            <person name="Held B.W."/>
            <person name="Barry K.W."/>
            <person name="LaButti K.M."/>
            <person name="Lapidus A."/>
            <person name="Lindquist E.A."/>
            <person name="Lucas S.M."/>
            <person name="Riley R."/>
            <person name="Salamov A.A."/>
            <person name="Hoffmeister D."/>
            <person name="Schwenk D."/>
            <person name="Hadar Y."/>
            <person name="Yarden O."/>
            <person name="de Vries R.P."/>
            <person name="Wiebenga A."/>
            <person name="Stenlid J."/>
            <person name="Eastwood D."/>
            <person name="Grigoriev I.V."/>
            <person name="Berka R.M."/>
            <person name="Blanchette R.A."/>
            <person name="Kersten P."/>
            <person name="Martinez A.T."/>
            <person name="Vicuna R."/>
            <person name="Cullen D."/>
        </authorList>
    </citation>
    <scope>NUCLEOTIDE SEQUENCE [LARGE SCALE GENOMIC DNA]</scope>
    <source>
        <strain evidence="7 8">B</strain>
    </source>
</reference>
<accession>M2R0Q6</accession>
<sequence>MFARPYLFFVYVLSFTLLAVANPWGAPPTTTSTPTVTVTVTAPASTVTAASQCSTGSVQCCESTESANSGLGGLLLGLLGIVVEGVDVLLGVNCSPISVIGVGGGNCNSNVVCCQDNAVGGLISIGCIPIIL</sequence>
<dbReference type="Pfam" id="PF01185">
    <property type="entry name" value="Hydrophobin"/>
    <property type="match status" value="1"/>
</dbReference>
<feature type="signal peptide" evidence="6">
    <location>
        <begin position="1"/>
        <end position="21"/>
    </location>
</feature>
<evidence type="ECO:0000256" key="6">
    <source>
        <dbReference type="RuleBase" id="RU365009"/>
    </source>
</evidence>
<evidence type="ECO:0000256" key="3">
    <source>
        <dbReference type="ARBA" id="ARBA00022512"/>
    </source>
</evidence>
<comment type="similarity">
    <text evidence="2 6">Belongs to the fungal hydrophobin family.</text>
</comment>
<dbReference type="AlphaFoldDB" id="M2R0Q6"/>